<name>A0ABW3M798_9PSEU</name>
<organism evidence="2 3">
    <name type="scientific">Kibdelosporangium lantanae</name>
    <dbReference type="NCBI Taxonomy" id="1497396"/>
    <lineage>
        <taxon>Bacteria</taxon>
        <taxon>Bacillati</taxon>
        <taxon>Actinomycetota</taxon>
        <taxon>Actinomycetes</taxon>
        <taxon>Pseudonocardiales</taxon>
        <taxon>Pseudonocardiaceae</taxon>
        <taxon>Kibdelosporangium</taxon>
    </lineage>
</organism>
<feature type="region of interest" description="Disordered" evidence="1">
    <location>
        <begin position="1"/>
        <end position="39"/>
    </location>
</feature>
<gene>
    <name evidence="2" type="ORF">ACFQ1S_13290</name>
</gene>
<evidence type="ECO:0000256" key="1">
    <source>
        <dbReference type="SAM" id="MobiDB-lite"/>
    </source>
</evidence>
<dbReference type="EMBL" id="JBHTIS010000661">
    <property type="protein sequence ID" value="MFD1046458.1"/>
    <property type="molecule type" value="Genomic_DNA"/>
</dbReference>
<reference evidence="3" key="1">
    <citation type="journal article" date="2019" name="Int. J. Syst. Evol. Microbiol.">
        <title>The Global Catalogue of Microorganisms (GCM) 10K type strain sequencing project: providing services to taxonomists for standard genome sequencing and annotation.</title>
        <authorList>
            <consortium name="The Broad Institute Genomics Platform"/>
            <consortium name="The Broad Institute Genome Sequencing Center for Infectious Disease"/>
            <person name="Wu L."/>
            <person name="Ma J."/>
        </authorList>
    </citation>
    <scope>NUCLEOTIDE SEQUENCE [LARGE SCALE GENOMIC DNA]</scope>
    <source>
        <strain evidence="3">JCM 31486</strain>
    </source>
</reference>
<feature type="compositionally biased region" description="Polar residues" evidence="1">
    <location>
        <begin position="1"/>
        <end position="19"/>
    </location>
</feature>
<evidence type="ECO:0000313" key="2">
    <source>
        <dbReference type="EMBL" id="MFD1046458.1"/>
    </source>
</evidence>
<protein>
    <submittedName>
        <fullName evidence="2">Uncharacterized protein</fullName>
    </submittedName>
</protein>
<keyword evidence="3" id="KW-1185">Reference proteome</keyword>
<comment type="caution">
    <text evidence="2">The sequence shown here is derived from an EMBL/GenBank/DDBJ whole genome shotgun (WGS) entry which is preliminary data.</text>
</comment>
<accession>A0ABW3M798</accession>
<dbReference type="Proteomes" id="UP001597045">
    <property type="component" value="Unassembled WGS sequence"/>
</dbReference>
<evidence type="ECO:0000313" key="3">
    <source>
        <dbReference type="Proteomes" id="UP001597045"/>
    </source>
</evidence>
<proteinExistence type="predicted"/>
<sequence>MTAYSDPTSHITWSASTGDRTTDEHRGPAHRISGPGWFPEGDVIPCVITP</sequence>